<dbReference type="Proteomes" id="UP000266327">
    <property type="component" value="Unassembled WGS sequence"/>
</dbReference>
<dbReference type="RefSeq" id="WP_119786856.1">
    <property type="nucleotide sequence ID" value="NZ_QYUQ01000002.1"/>
</dbReference>
<evidence type="ECO:0000256" key="5">
    <source>
        <dbReference type="ARBA" id="ARBA00034078"/>
    </source>
</evidence>
<dbReference type="PANTHER" id="PTHR21496">
    <property type="entry name" value="FERREDOXIN-RELATED"/>
    <property type="match status" value="1"/>
</dbReference>
<dbReference type="PROSITE" id="PS51296">
    <property type="entry name" value="RIESKE"/>
    <property type="match status" value="1"/>
</dbReference>
<keyword evidence="9" id="KW-1185">Reference proteome</keyword>
<organism evidence="8 9">
    <name type="scientific">Noviherbaspirillum sedimenti</name>
    <dbReference type="NCBI Taxonomy" id="2320865"/>
    <lineage>
        <taxon>Bacteria</taxon>
        <taxon>Pseudomonadati</taxon>
        <taxon>Pseudomonadota</taxon>
        <taxon>Betaproteobacteria</taxon>
        <taxon>Burkholderiales</taxon>
        <taxon>Oxalobacteraceae</taxon>
        <taxon>Noviherbaspirillum</taxon>
    </lineage>
</organism>
<dbReference type="InterPro" id="IPR017941">
    <property type="entry name" value="Rieske_2Fe-2S"/>
</dbReference>
<evidence type="ECO:0000256" key="3">
    <source>
        <dbReference type="ARBA" id="ARBA00023004"/>
    </source>
</evidence>
<protein>
    <submittedName>
        <fullName evidence="8">Non-heme iron oxygenase ferredoxin subunit</fullName>
    </submittedName>
</protein>
<dbReference type="PANTHER" id="PTHR21496:SF0">
    <property type="entry name" value="RIESKE DOMAIN-CONTAINING PROTEIN"/>
    <property type="match status" value="1"/>
</dbReference>
<keyword evidence="4" id="KW-0411">Iron-sulfur</keyword>
<reference evidence="9" key="1">
    <citation type="submission" date="2018-09" db="EMBL/GenBank/DDBJ databases">
        <authorList>
            <person name="Zhu H."/>
        </authorList>
    </citation>
    <scope>NUCLEOTIDE SEQUENCE [LARGE SCALE GENOMIC DNA]</scope>
    <source>
        <strain evidence="9">K1S02-23</strain>
    </source>
</reference>
<evidence type="ECO:0000256" key="2">
    <source>
        <dbReference type="ARBA" id="ARBA00022723"/>
    </source>
</evidence>
<dbReference type="InterPro" id="IPR036922">
    <property type="entry name" value="Rieske_2Fe-2S_sf"/>
</dbReference>
<evidence type="ECO:0000313" key="8">
    <source>
        <dbReference type="EMBL" id="RJG03361.1"/>
    </source>
</evidence>
<evidence type="ECO:0000256" key="1">
    <source>
        <dbReference type="ARBA" id="ARBA00022714"/>
    </source>
</evidence>
<dbReference type="Pfam" id="PF00355">
    <property type="entry name" value="Rieske"/>
    <property type="match status" value="1"/>
</dbReference>
<evidence type="ECO:0000256" key="4">
    <source>
        <dbReference type="ARBA" id="ARBA00023014"/>
    </source>
</evidence>
<evidence type="ECO:0000313" key="9">
    <source>
        <dbReference type="Proteomes" id="UP000266327"/>
    </source>
</evidence>
<dbReference type="CDD" id="cd03528">
    <property type="entry name" value="Rieske_RO_ferredoxin"/>
    <property type="match status" value="1"/>
</dbReference>
<dbReference type="OrthoDB" id="9769355at2"/>
<dbReference type="SUPFAM" id="SSF50022">
    <property type="entry name" value="ISP domain"/>
    <property type="match status" value="1"/>
</dbReference>
<feature type="domain" description="Rieske" evidence="7">
    <location>
        <begin position="12"/>
        <end position="106"/>
    </location>
</feature>
<name>A0A3A3G5Z8_9BURK</name>
<dbReference type="GO" id="GO:0051537">
    <property type="term" value="F:2 iron, 2 sulfur cluster binding"/>
    <property type="evidence" value="ECO:0007669"/>
    <property type="project" value="UniProtKB-KW"/>
</dbReference>
<keyword evidence="2" id="KW-0479">Metal-binding</keyword>
<keyword evidence="1" id="KW-0001">2Fe-2S</keyword>
<comment type="similarity">
    <text evidence="6">Belongs to the bacterial ring-hydroxylating dioxygenase ferredoxin component family.</text>
</comment>
<dbReference type="AlphaFoldDB" id="A0A3A3G5Z8"/>
<comment type="cofactor">
    <cofactor evidence="5">
        <name>[2Fe-2S] cluster</name>
        <dbReference type="ChEBI" id="CHEBI:190135"/>
    </cofactor>
</comment>
<gene>
    <name evidence="8" type="ORF">D3878_18640</name>
</gene>
<evidence type="ECO:0000259" key="7">
    <source>
        <dbReference type="PROSITE" id="PS51296"/>
    </source>
</evidence>
<accession>A0A3A3G5Z8</accession>
<dbReference type="Gene3D" id="2.102.10.10">
    <property type="entry name" value="Rieske [2Fe-2S] iron-sulphur domain"/>
    <property type="match status" value="1"/>
</dbReference>
<sequence length="121" mass="12830">MTTKYNEQSSYQIVAEQEEIPPGQSRKVSLEGRDLLICNAGGTFYAIDDRCPHAGASFEGGRIRGKLIACPLHGARFDLSNGKCLGGAYKPVSCFSVKVEDGQVSVDATQELDLCATGTGG</sequence>
<dbReference type="EMBL" id="QYUQ01000002">
    <property type="protein sequence ID" value="RJG03361.1"/>
    <property type="molecule type" value="Genomic_DNA"/>
</dbReference>
<comment type="caution">
    <text evidence="8">The sequence shown here is derived from an EMBL/GenBank/DDBJ whole genome shotgun (WGS) entry which is preliminary data.</text>
</comment>
<proteinExistence type="inferred from homology"/>
<dbReference type="GO" id="GO:0046872">
    <property type="term" value="F:metal ion binding"/>
    <property type="evidence" value="ECO:0007669"/>
    <property type="project" value="UniProtKB-KW"/>
</dbReference>
<keyword evidence="3" id="KW-0408">Iron</keyword>
<evidence type="ECO:0000256" key="6">
    <source>
        <dbReference type="ARBA" id="ARBA00038001"/>
    </source>
</evidence>